<protein>
    <submittedName>
        <fullName evidence="1">Uncharacterized protein</fullName>
    </submittedName>
</protein>
<dbReference type="InParanoid" id="W4K5A2"/>
<dbReference type="RefSeq" id="XP_009547672.1">
    <property type="nucleotide sequence ID" value="XM_009549377.1"/>
</dbReference>
<dbReference type="KEGG" id="hir:HETIRDRAFT_410157"/>
<name>W4K5A2_HETIT</name>
<sequence>MEIGERVSCKAAYLCRWIIYDAEQLSKVGTLRERSSKEEERQERRNTCAEMRVTGITQNCSIWSRTRGIRRGGIYGAKGEGDNEGQAE</sequence>
<evidence type="ECO:0000313" key="2">
    <source>
        <dbReference type="Proteomes" id="UP000030671"/>
    </source>
</evidence>
<dbReference type="AlphaFoldDB" id="W4K5A2"/>
<organism evidence="1 2">
    <name type="scientific">Heterobasidion irregulare (strain TC 32-1)</name>
    <dbReference type="NCBI Taxonomy" id="747525"/>
    <lineage>
        <taxon>Eukaryota</taxon>
        <taxon>Fungi</taxon>
        <taxon>Dikarya</taxon>
        <taxon>Basidiomycota</taxon>
        <taxon>Agaricomycotina</taxon>
        <taxon>Agaricomycetes</taxon>
        <taxon>Russulales</taxon>
        <taxon>Bondarzewiaceae</taxon>
        <taxon>Heterobasidion</taxon>
        <taxon>Heterobasidion annosum species complex</taxon>
    </lineage>
</organism>
<dbReference type="HOGENOM" id="CLU_2469368_0_0_1"/>
<accession>W4K5A2</accession>
<dbReference type="GeneID" id="20672842"/>
<reference evidence="1 2" key="1">
    <citation type="journal article" date="2012" name="New Phytol.">
        <title>Insight into trade-off between wood decay and parasitism from the genome of a fungal forest pathogen.</title>
        <authorList>
            <person name="Olson A."/>
            <person name="Aerts A."/>
            <person name="Asiegbu F."/>
            <person name="Belbahri L."/>
            <person name="Bouzid O."/>
            <person name="Broberg A."/>
            <person name="Canback B."/>
            <person name="Coutinho P.M."/>
            <person name="Cullen D."/>
            <person name="Dalman K."/>
            <person name="Deflorio G."/>
            <person name="van Diepen L.T."/>
            <person name="Dunand C."/>
            <person name="Duplessis S."/>
            <person name="Durling M."/>
            <person name="Gonthier P."/>
            <person name="Grimwood J."/>
            <person name="Fossdal C.G."/>
            <person name="Hansson D."/>
            <person name="Henrissat B."/>
            <person name="Hietala A."/>
            <person name="Himmelstrand K."/>
            <person name="Hoffmeister D."/>
            <person name="Hogberg N."/>
            <person name="James T.Y."/>
            <person name="Karlsson M."/>
            <person name="Kohler A."/>
            <person name="Kues U."/>
            <person name="Lee Y.H."/>
            <person name="Lin Y.C."/>
            <person name="Lind M."/>
            <person name="Lindquist E."/>
            <person name="Lombard V."/>
            <person name="Lucas S."/>
            <person name="Lunden K."/>
            <person name="Morin E."/>
            <person name="Murat C."/>
            <person name="Park J."/>
            <person name="Raffaello T."/>
            <person name="Rouze P."/>
            <person name="Salamov A."/>
            <person name="Schmutz J."/>
            <person name="Solheim H."/>
            <person name="Stahlberg J."/>
            <person name="Velez H."/>
            <person name="de Vries R.P."/>
            <person name="Wiebenga A."/>
            <person name="Woodward S."/>
            <person name="Yakovlev I."/>
            <person name="Garbelotto M."/>
            <person name="Martin F."/>
            <person name="Grigoriev I.V."/>
            <person name="Stenlid J."/>
        </authorList>
    </citation>
    <scope>NUCLEOTIDE SEQUENCE [LARGE SCALE GENOMIC DNA]</scope>
    <source>
        <strain evidence="1 2">TC 32-1</strain>
    </source>
</reference>
<keyword evidence="2" id="KW-1185">Reference proteome</keyword>
<evidence type="ECO:0000313" key="1">
    <source>
        <dbReference type="EMBL" id="ETW80987.1"/>
    </source>
</evidence>
<proteinExistence type="predicted"/>
<dbReference type="Proteomes" id="UP000030671">
    <property type="component" value="Unassembled WGS sequence"/>
</dbReference>
<gene>
    <name evidence="1" type="ORF">HETIRDRAFT_410157</name>
</gene>
<dbReference type="EMBL" id="KI925459">
    <property type="protein sequence ID" value="ETW80987.1"/>
    <property type="molecule type" value="Genomic_DNA"/>
</dbReference>